<dbReference type="Proteomes" id="UP001501057">
    <property type="component" value="Unassembled WGS sequence"/>
</dbReference>
<dbReference type="EMBL" id="BAAAME010000005">
    <property type="protein sequence ID" value="GAA1750382.1"/>
    <property type="molecule type" value="Genomic_DNA"/>
</dbReference>
<comment type="similarity">
    <text evidence="1">Belongs to the cytochrome P450 family.</text>
</comment>
<accession>A0ABN2K8A7</accession>
<dbReference type="RefSeq" id="WP_344203590.1">
    <property type="nucleotide sequence ID" value="NZ_BAAAME010000005.1"/>
</dbReference>
<dbReference type="InterPro" id="IPR001128">
    <property type="entry name" value="Cyt_P450"/>
</dbReference>
<gene>
    <name evidence="2" type="ORF">GCM10009710_32880</name>
</gene>
<evidence type="ECO:0000313" key="3">
    <source>
        <dbReference type="Proteomes" id="UP001501057"/>
    </source>
</evidence>
<dbReference type="PRINTS" id="PR00359">
    <property type="entry name" value="BP450"/>
</dbReference>
<dbReference type="Pfam" id="PF00067">
    <property type="entry name" value="p450"/>
    <property type="match status" value="1"/>
</dbReference>
<name>A0ABN2K8A7_9ACTN</name>
<sequence>MTVTDAPLRAYDPVSVSPVSFWAKTAEEREESFKILRAERPLSWHPPLEGGLMPPENDGVWVATSHELITEISKHPEIFCSGEGFQFEEVPEDILTAAGSFLGMDAPQHGRMRKLVSAAFTPKQVAKIHAQIKDQSARIVDGLLAQKEGDFVAQVSKKLPMWTIYEMVGLEDDARREEAAHHADGMVSWADEEVAAGREPGEVLTDSLVSLLMLGMDLAAERRAHPKADLWTNLVEVEVDGAKLTDEEIGSFFVLLSVAGNDTTRNSISLTMRALQQFPDQKQLLLDDYDGRIVTAIEEFVRWVSPVMTFRRTATQDTVLGGHDIKAGEWVAMVYSSGNRDERAFDRPELFDITRNPNPHVGFGGGGPHYCMGNFVAKMQLRELFDQLLHRAPTLQLGEPSYLTGNFVRAVKSMPYSL</sequence>
<dbReference type="InterPro" id="IPR002397">
    <property type="entry name" value="Cyt_P450_B"/>
</dbReference>
<protein>
    <submittedName>
        <fullName evidence="2">Cytochrome P450</fullName>
    </submittedName>
</protein>
<dbReference type="PANTHER" id="PTHR46696:SF4">
    <property type="entry name" value="BIOTIN BIOSYNTHESIS CYTOCHROME P450"/>
    <property type="match status" value="1"/>
</dbReference>
<dbReference type="SUPFAM" id="SSF48264">
    <property type="entry name" value="Cytochrome P450"/>
    <property type="match status" value="1"/>
</dbReference>
<organism evidence="2 3">
    <name type="scientific">Aeromicrobium alkaliterrae</name>
    <dbReference type="NCBI Taxonomy" id="302168"/>
    <lineage>
        <taxon>Bacteria</taxon>
        <taxon>Bacillati</taxon>
        <taxon>Actinomycetota</taxon>
        <taxon>Actinomycetes</taxon>
        <taxon>Propionibacteriales</taxon>
        <taxon>Nocardioidaceae</taxon>
        <taxon>Aeromicrobium</taxon>
    </lineage>
</organism>
<evidence type="ECO:0000313" key="2">
    <source>
        <dbReference type="EMBL" id="GAA1750382.1"/>
    </source>
</evidence>
<proteinExistence type="inferred from homology"/>
<reference evidence="2 3" key="1">
    <citation type="journal article" date="2019" name="Int. J. Syst. Evol. Microbiol.">
        <title>The Global Catalogue of Microorganisms (GCM) 10K type strain sequencing project: providing services to taxonomists for standard genome sequencing and annotation.</title>
        <authorList>
            <consortium name="The Broad Institute Genomics Platform"/>
            <consortium name="The Broad Institute Genome Sequencing Center for Infectious Disease"/>
            <person name="Wu L."/>
            <person name="Ma J."/>
        </authorList>
    </citation>
    <scope>NUCLEOTIDE SEQUENCE [LARGE SCALE GENOMIC DNA]</scope>
    <source>
        <strain evidence="2 3">JCM 13518</strain>
    </source>
</reference>
<dbReference type="InterPro" id="IPR036396">
    <property type="entry name" value="Cyt_P450_sf"/>
</dbReference>
<dbReference type="PANTHER" id="PTHR46696">
    <property type="entry name" value="P450, PUTATIVE (EUROFUNG)-RELATED"/>
    <property type="match status" value="1"/>
</dbReference>
<comment type="caution">
    <text evidence="2">The sequence shown here is derived from an EMBL/GenBank/DDBJ whole genome shotgun (WGS) entry which is preliminary data.</text>
</comment>
<dbReference type="Gene3D" id="1.10.630.10">
    <property type="entry name" value="Cytochrome P450"/>
    <property type="match status" value="1"/>
</dbReference>
<keyword evidence="3" id="KW-1185">Reference proteome</keyword>
<evidence type="ECO:0000256" key="1">
    <source>
        <dbReference type="ARBA" id="ARBA00010617"/>
    </source>
</evidence>
<dbReference type="CDD" id="cd11033">
    <property type="entry name" value="CYP142-like"/>
    <property type="match status" value="1"/>
</dbReference>